<protein>
    <recommendedName>
        <fullName evidence="4">Methyltransferase domain-containing protein</fullName>
    </recommendedName>
</protein>
<proteinExistence type="predicted"/>
<dbReference type="CDD" id="cd02440">
    <property type="entry name" value="AdoMet_MTases"/>
    <property type="match status" value="1"/>
</dbReference>
<dbReference type="Pfam" id="PF13649">
    <property type="entry name" value="Methyltransf_25"/>
    <property type="match status" value="1"/>
</dbReference>
<name>A0A810N237_9ACTN</name>
<dbReference type="InterPro" id="IPR029063">
    <property type="entry name" value="SAM-dependent_MTases_sf"/>
</dbReference>
<evidence type="ECO:0000259" key="4">
    <source>
        <dbReference type="Pfam" id="PF13649"/>
    </source>
</evidence>
<sequence>MGTQSVPERLQWTVDRLGLKPGDDVLEIGCGRGVAVALVADLLDGGTITAIDRSDKAVDGARQRNREHVDTGRVVLHTAALEDVELGAATFDVIFAVNVNLFWVRRADAEAGLLKRLLRPGGRLHLVWEPPGGGKATQIADTVGGLLSDNGFEVTVGTGTTGTGAALVDVRGTVR</sequence>
<evidence type="ECO:0000313" key="6">
    <source>
        <dbReference type="Proteomes" id="UP000680866"/>
    </source>
</evidence>
<organism evidence="5 6">
    <name type="scientific">Polymorphospora rubra</name>
    <dbReference type="NCBI Taxonomy" id="338584"/>
    <lineage>
        <taxon>Bacteria</taxon>
        <taxon>Bacillati</taxon>
        <taxon>Actinomycetota</taxon>
        <taxon>Actinomycetes</taxon>
        <taxon>Micromonosporales</taxon>
        <taxon>Micromonosporaceae</taxon>
        <taxon>Polymorphospora</taxon>
    </lineage>
</organism>
<dbReference type="InterPro" id="IPR041698">
    <property type="entry name" value="Methyltransf_25"/>
</dbReference>
<dbReference type="PANTHER" id="PTHR43464:SF19">
    <property type="entry name" value="UBIQUINONE BIOSYNTHESIS O-METHYLTRANSFERASE, MITOCHONDRIAL"/>
    <property type="match status" value="1"/>
</dbReference>
<keyword evidence="6" id="KW-1185">Reference proteome</keyword>
<dbReference type="SUPFAM" id="SSF53335">
    <property type="entry name" value="S-adenosyl-L-methionine-dependent methyltransferases"/>
    <property type="match status" value="1"/>
</dbReference>
<keyword evidence="3" id="KW-0949">S-adenosyl-L-methionine</keyword>
<evidence type="ECO:0000256" key="1">
    <source>
        <dbReference type="ARBA" id="ARBA00022603"/>
    </source>
</evidence>
<gene>
    <name evidence="5" type="ORF">Prubr_37050</name>
</gene>
<evidence type="ECO:0000313" key="5">
    <source>
        <dbReference type="EMBL" id="BCJ66684.1"/>
    </source>
</evidence>
<dbReference type="Gene3D" id="3.40.50.150">
    <property type="entry name" value="Vaccinia Virus protein VP39"/>
    <property type="match status" value="1"/>
</dbReference>
<keyword evidence="1" id="KW-0489">Methyltransferase</keyword>
<feature type="domain" description="Methyltransferase" evidence="4">
    <location>
        <begin position="25"/>
        <end position="122"/>
    </location>
</feature>
<dbReference type="RefSeq" id="WP_212826951.1">
    <property type="nucleotide sequence ID" value="NZ_AP023359.1"/>
</dbReference>
<dbReference type="Proteomes" id="UP000680866">
    <property type="component" value="Chromosome"/>
</dbReference>
<dbReference type="GO" id="GO:0032259">
    <property type="term" value="P:methylation"/>
    <property type="evidence" value="ECO:0007669"/>
    <property type="project" value="UniProtKB-KW"/>
</dbReference>
<dbReference type="PANTHER" id="PTHR43464">
    <property type="entry name" value="METHYLTRANSFERASE"/>
    <property type="match status" value="1"/>
</dbReference>
<dbReference type="GO" id="GO:0008168">
    <property type="term" value="F:methyltransferase activity"/>
    <property type="evidence" value="ECO:0007669"/>
    <property type="project" value="UniProtKB-KW"/>
</dbReference>
<evidence type="ECO:0000256" key="2">
    <source>
        <dbReference type="ARBA" id="ARBA00022679"/>
    </source>
</evidence>
<reference evidence="5" key="1">
    <citation type="submission" date="2020-08" db="EMBL/GenBank/DDBJ databases">
        <title>Whole genome shotgun sequence of Polymorphospora rubra NBRC 101157.</title>
        <authorList>
            <person name="Komaki H."/>
            <person name="Tamura T."/>
        </authorList>
    </citation>
    <scope>NUCLEOTIDE SEQUENCE</scope>
    <source>
        <strain evidence="5">NBRC 101157</strain>
    </source>
</reference>
<dbReference type="KEGG" id="pry:Prubr_37050"/>
<dbReference type="EMBL" id="AP023359">
    <property type="protein sequence ID" value="BCJ66684.1"/>
    <property type="molecule type" value="Genomic_DNA"/>
</dbReference>
<evidence type="ECO:0000256" key="3">
    <source>
        <dbReference type="ARBA" id="ARBA00022691"/>
    </source>
</evidence>
<accession>A0A810N237</accession>
<dbReference type="AlphaFoldDB" id="A0A810N237"/>
<keyword evidence="2" id="KW-0808">Transferase</keyword>